<dbReference type="OrthoDB" id="9759099at2"/>
<dbReference type="PATRIC" id="fig|1126833.4.peg.286"/>
<protein>
    <recommendedName>
        <fullName evidence="3">Aldehyde oxidase/xanthine dehydrogenase a/b hammerhead domain-containing protein</fullName>
    </recommendedName>
</protein>
<keyword evidence="5" id="KW-1185">Reference proteome</keyword>
<name>A0A0D5NE19_9BACL</name>
<reference evidence="4 5" key="1">
    <citation type="journal article" date="2015" name="J. Biotechnol.">
        <title>Complete genome sequence of Paenibacillus beijingensis 7188(T) (=DSM 24997(T)), a novel rhizobacterium from jujube garden soil.</title>
        <authorList>
            <person name="Kwak Y."/>
            <person name="Shin J.H."/>
        </authorList>
    </citation>
    <scope>NUCLEOTIDE SEQUENCE [LARGE SCALE GENOMIC DNA]</scope>
    <source>
        <strain evidence="4 5">DSM 24997</strain>
    </source>
</reference>
<dbReference type="InterPro" id="IPR016208">
    <property type="entry name" value="Ald_Oxase/xanthine_DH-like"/>
</dbReference>
<dbReference type="SMART" id="SM01008">
    <property type="entry name" value="Ald_Xan_dh_C"/>
    <property type="match status" value="1"/>
</dbReference>
<gene>
    <name evidence="4" type="ORF">VN24_01270</name>
</gene>
<dbReference type="SUPFAM" id="SSF56003">
    <property type="entry name" value="Molybdenum cofactor-binding domain"/>
    <property type="match status" value="1"/>
</dbReference>
<dbReference type="SUPFAM" id="SSF54665">
    <property type="entry name" value="CO dehydrogenase molybdoprotein N-domain-like"/>
    <property type="match status" value="1"/>
</dbReference>
<dbReference type="STRING" id="1126833.VN24_01270"/>
<dbReference type="InterPro" id="IPR046867">
    <property type="entry name" value="AldOxase/xan_DH_MoCoBD2"/>
</dbReference>
<evidence type="ECO:0000259" key="3">
    <source>
        <dbReference type="SMART" id="SM01008"/>
    </source>
</evidence>
<dbReference type="GO" id="GO:0016491">
    <property type="term" value="F:oxidoreductase activity"/>
    <property type="evidence" value="ECO:0007669"/>
    <property type="project" value="UniProtKB-KW"/>
</dbReference>
<dbReference type="EMBL" id="CP011058">
    <property type="protein sequence ID" value="AJY73501.1"/>
    <property type="molecule type" value="Genomic_DNA"/>
</dbReference>
<dbReference type="HOGENOM" id="CLU_001681_2_0_9"/>
<sequence>MYNWIGKSVARKEDYPLLTGKGKFVADLKADHMLHACFLRSPYAHAHIRSIDTGKAVQMAGVYGVWTSEDLKELGEIEPLAMLPLSLREKVSLKRREWTQPALAKGKVRFVGEPVAVLLAESRHIAEDAAELIEVNYEVLESVTSSEQALRSDTRLFEDWPDNVQAQFEVETGNYREFFEIASVVVERTYEMKRSTGVPMECRGVFSELDPHTGQLLVTSSTQVPHFVRDNLVAAFGCPVEQIRVVAPDVGGGFGIKGNVYPEELVIPFLTWKLKVPIKWVEDRMEHMKTGSHARDQIHRIRAAFSKDGMLLAVDDEYHVDSGAYNLWETCVSYNSAAHLLGPYRCLSYHNKGYAVLTNKSPSAPYRGAGRPEAVFAMERLLDEAAELLSMDRMEIRRRNLIHASEMPYIAGIYYRDGKPVVYDSGDFASSFERLLEAVDYKQFKEDQLALRRNNRYIGLGLACFVEGTGIGPFEGAVVGIEPDGVIRVATGAATQGQSHYTVFAQICAEAMELDLDRIQIREGDTQLIAKGIGTFASRSAVVAGSAIFEASKQFKEKLLAYTAKCFDMSREDLVYDEGTIRHTVDDAVRWSLPDLARYAFENGDAADLEVEHYFYPETVTYANGVHAAIVEVDIHTGQVNVQKYYVVHDCGVEINPQVVKGQLFGGLLQGLGGALFEELAYEHDGRLGSGTLKEYLLPNVYHMPEVEIIHAENRSIRNELGIKGTGEGGAICPPAAVANAVANALEPFGVQIREVPVMPERIKRLINESKTPEYRYI</sequence>
<dbReference type="Pfam" id="PF01315">
    <property type="entry name" value="Ald_Xan_dh_C"/>
    <property type="match status" value="1"/>
</dbReference>
<dbReference type="Proteomes" id="UP000032633">
    <property type="component" value="Chromosome"/>
</dbReference>
<evidence type="ECO:0000256" key="1">
    <source>
        <dbReference type="ARBA" id="ARBA00022505"/>
    </source>
</evidence>
<dbReference type="KEGG" id="pbj:VN24_01270"/>
<dbReference type="InterPro" id="IPR008274">
    <property type="entry name" value="AldOxase/xan_DH_MoCoBD1"/>
</dbReference>
<dbReference type="PANTHER" id="PTHR11908">
    <property type="entry name" value="XANTHINE DEHYDROGENASE"/>
    <property type="match status" value="1"/>
</dbReference>
<evidence type="ECO:0000313" key="4">
    <source>
        <dbReference type="EMBL" id="AJY73501.1"/>
    </source>
</evidence>
<dbReference type="Pfam" id="PF02738">
    <property type="entry name" value="MoCoBD_1"/>
    <property type="match status" value="1"/>
</dbReference>
<proteinExistence type="predicted"/>
<dbReference type="GO" id="GO:0005506">
    <property type="term" value="F:iron ion binding"/>
    <property type="evidence" value="ECO:0007669"/>
    <property type="project" value="InterPro"/>
</dbReference>
<evidence type="ECO:0000256" key="2">
    <source>
        <dbReference type="ARBA" id="ARBA00023002"/>
    </source>
</evidence>
<organism evidence="4 5">
    <name type="scientific">Paenibacillus beijingensis</name>
    <dbReference type="NCBI Taxonomy" id="1126833"/>
    <lineage>
        <taxon>Bacteria</taxon>
        <taxon>Bacillati</taxon>
        <taxon>Bacillota</taxon>
        <taxon>Bacilli</taxon>
        <taxon>Bacillales</taxon>
        <taxon>Paenibacillaceae</taxon>
        <taxon>Paenibacillus</taxon>
    </lineage>
</organism>
<dbReference type="PANTHER" id="PTHR11908:SF132">
    <property type="entry name" value="ALDEHYDE OXIDASE 1-RELATED"/>
    <property type="match status" value="1"/>
</dbReference>
<dbReference type="InterPro" id="IPR037165">
    <property type="entry name" value="AldOxase/xan_DH_Mopterin-bd_sf"/>
</dbReference>
<dbReference type="Gene3D" id="3.90.1170.50">
    <property type="entry name" value="Aldehyde oxidase/xanthine dehydrogenase, a/b hammerhead"/>
    <property type="match status" value="1"/>
</dbReference>
<keyword evidence="2" id="KW-0560">Oxidoreductase</keyword>
<feature type="domain" description="Aldehyde oxidase/xanthine dehydrogenase a/b hammerhead" evidence="3">
    <location>
        <begin position="19"/>
        <end position="141"/>
    </location>
</feature>
<evidence type="ECO:0000313" key="5">
    <source>
        <dbReference type="Proteomes" id="UP000032633"/>
    </source>
</evidence>
<keyword evidence="1" id="KW-0500">Molybdenum</keyword>
<dbReference type="Gene3D" id="3.30.365.10">
    <property type="entry name" value="Aldehyde oxidase/xanthine dehydrogenase, molybdopterin binding domain"/>
    <property type="match status" value="4"/>
</dbReference>
<reference evidence="5" key="2">
    <citation type="submission" date="2015-03" db="EMBL/GenBank/DDBJ databases">
        <title>Genome sequence of Paenibacillus beijingensis strain DSM 24997T.</title>
        <authorList>
            <person name="Kwak Y."/>
            <person name="Shin J.-H."/>
        </authorList>
    </citation>
    <scope>NUCLEOTIDE SEQUENCE [LARGE SCALE GENOMIC DNA]</scope>
    <source>
        <strain evidence="5">DSM 24997</strain>
    </source>
</reference>
<dbReference type="Pfam" id="PF20256">
    <property type="entry name" value="MoCoBD_2"/>
    <property type="match status" value="1"/>
</dbReference>
<dbReference type="InterPro" id="IPR036856">
    <property type="entry name" value="Ald_Oxase/Xan_DH_a/b_sf"/>
</dbReference>
<dbReference type="RefSeq" id="WP_045668936.1">
    <property type="nucleotide sequence ID" value="NZ_CP011058.1"/>
</dbReference>
<dbReference type="InterPro" id="IPR000674">
    <property type="entry name" value="Ald_Oxase/Xan_DH_a/b"/>
</dbReference>
<accession>A0A0D5NE19</accession>
<dbReference type="AlphaFoldDB" id="A0A0D5NE19"/>